<name>A0A1J5SKE1_9ZZZZ</name>
<evidence type="ECO:0000313" key="5">
    <source>
        <dbReference type="EMBL" id="OIR08403.1"/>
    </source>
</evidence>
<gene>
    <name evidence="5" type="primary">ydjH_1</name>
    <name evidence="5" type="ORF">GALL_95710</name>
</gene>
<dbReference type="InterPro" id="IPR011611">
    <property type="entry name" value="PfkB_dom"/>
</dbReference>
<sequence>MMKEEKHNDINSPSGVGGKILCIGEALIDMICTDKGKSLSEGNNFLKKPGGAPTNVAAAIAALGGSVELAAKVGNDPFGKQLIGVMKDFGVSTKWMLQDENSFTTFAFVSLMEDGERDFVFNRGADGELNEDEINQIDLDEFSIVHFGSATGFLPGPLQSAYKTLLHKAKEKNIFISFDPNYRHLLFKNNSQSFIDQSWYFLQQCDFFKVSDEEAMLITNTSTVDDAAKILLEKTNAVFTITLGKDGTMLGFNHQTEIIKSIPVKPVDTTGAGDAFVGAVLYQLSNKDFSAIKDRSLNDWKHIITNANKAGARTCEYLGAMEAFLHLNNQIFN</sequence>
<dbReference type="Gene3D" id="3.40.1190.20">
    <property type="match status" value="1"/>
</dbReference>
<protein>
    <submittedName>
        <fullName evidence="5">Putative sugar kinase YdjH</fullName>
        <ecNumber evidence="5">2.7.1.-</ecNumber>
    </submittedName>
</protein>
<dbReference type="PROSITE" id="PS00583">
    <property type="entry name" value="PFKB_KINASES_1"/>
    <property type="match status" value="1"/>
</dbReference>
<dbReference type="InterPro" id="IPR050306">
    <property type="entry name" value="PfkB_Carbo_kinase"/>
</dbReference>
<comment type="similarity">
    <text evidence="1">Belongs to the carbohydrate kinase PfkB family.</text>
</comment>
<organism evidence="5">
    <name type="scientific">mine drainage metagenome</name>
    <dbReference type="NCBI Taxonomy" id="410659"/>
    <lineage>
        <taxon>unclassified sequences</taxon>
        <taxon>metagenomes</taxon>
        <taxon>ecological metagenomes</taxon>
    </lineage>
</organism>
<comment type="caution">
    <text evidence="5">The sequence shown here is derived from an EMBL/GenBank/DDBJ whole genome shotgun (WGS) entry which is preliminary data.</text>
</comment>
<dbReference type="SUPFAM" id="SSF53613">
    <property type="entry name" value="Ribokinase-like"/>
    <property type="match status" value="1"/>
</dbReference>
<dbReference type="AlphaFoldDB" id="A0A1J5SKE1"/>
<dbReference type="InterPro" id="IPR002173">
    <property type="entry name" value="Carboh/pur_kinase_PfkB_CS"/>
</dbReference>
<evidence type="ECO:0000256" key="1">
    <source>
        <dbReference type="ARBA" id="ARBA00010688"/>
    </source>
</evidence>
<keyword evidence="3 5" id="KW-0418">Kinase</keyword>
<feature type="domain" description="Carbohydrate kinase PfkB" evidence="4">
    <location>
        <begin position="19"/>
        <end position="322"/>
    </location>
</feature>
<evidence type="ECO:0000256" key="2">
    <source>
        <dbReference type="ARBA" id="ARBA00022679"/>
    </source>
</evidence>
<keyword evidence="2 5" id="KW-0808">Transferase</keyword>
<dbReference type="GO" id="GO:0016301">
    <property type="term" value="F:kinase activity"/>
    <property type="evidence" value="ECO:0007669"/>
    <property type="project" value="UniProtKB-KW"/>
</dbReference>
<dbReference type="InterPro" id="IPR029056">
    <property type="entry name" value="Ribokinase-like"/>
</dbReference>
<dbReference type="PANTHER" id="PTHR43085:SF54">
    <property type="entry name" value="PUTATIVE-RELATED"/>
    <property type="match status" value="1"/>
</dbReference>
<dbReference type="PROSITE" id="PS00584">
    <property type="entry name" value="PFKB_KINASES_2"/>
    <property type="match status" value="1"/>
</dbReference>
<dbReference type="PANTHER" id="PTHR43085">
    <property type="entry name" value="HEXOKINASE FAMILY MEMBER"/>
    <property type="match status" value="1"/>
</dbReference>
<evidence type="ECO:0000259" key="4">
    <source>
        <dbReference type="Pfam" id="PF00294"/>
    </source>
</evidence>
<proteinExistence type="inferred from homology"/>
<reference evidence="5" key="1">
    <citation type="submission" date="2016-10" db="EMBL/GenBank/DDBJ databases">
        <title>Sequence of Gallionella enrichment culture.</title>
        <authorList>
            <person name="Poehlein A."/>
            <person name="Muehling M."/>
            <person name="Daniel R."/>
        </authorList>
    </citation>
    <scope>NUCLEOTIDE SEQUENCE</scope>
</reference>
<evidence type="ECO:0000256" key="3">
    <source>
        <dbReference type="ARBA" id="ARBA00022777"/>
    </source>
</evidence>
<dbReference type="Pfam" id="PF00294">
    <property type="entry name" value="PfkB"/>
    <property type="match status" value="1"/>
</dbReference>
<dbReference type="EMBL" id="MLJW01000032">
    <property type="protein sequence ID" value="OIR08403.1"/>
    <property type="molecule type" value="Genomic_DNA"/>
</dbReference>
<dbReference type="CDD" id="cd01167">
    <property type="entry name" value="bac_FRK"/>
    <property type="match status" value="1"/>
</dbReference>
<accession>A0A1J5SKE1</accession>
<dbReference type="EC" id="2.7.1.-" evidence="5"/>